<gene>
    <name evidence="2" type="ORF">QE152_g7673</name>
</gene>
<accession>A0AAW1M8W5</accession>
<feature type="region of interest" description="Disordered" evidence="1">
    <location>
        <begin position="77"/>
        <end position="103"/>
    </location>
</feature>
<evidence type="ECO:0000313" key="3">
    <source>
        <dbReference type="Proteomes" id="UP001458880"/>
    </source>
</evidence>
<sequence>MFIIDFQGFQYKDSKYFIKELAIYDTINNKVYHEFIKMKHLFSWFNDRITNDMEYFTKNVHGFEWKNPELPYKEILDSVRETEDQEQGDEEYETHEPKPSSSIKEALEAAKLWDKYFLFHQDASISQNMNKISKKLQQDYWCSKRRRKITDYTQ</sequence>
<keyword evidence="3" id="KW-1185">Reference proteome</keyword>
<dbReference type="EMBL" id="JASPKY010000057">
    <property type="protein sequence ID" value="KAK9744470.1"/>
    <property type="molecule type" value="Genomic_DNA"/>
</dbReference>
<feature type="compositionally biased region" description="Acidic residues" evidence="1">
    <location>
        <begin position="83"/>
        <end position="93"/>
    </location>
</feature>
<reference evidence="2 3" key="1">
    <citation type="journal article" date="2024" name="BMC Genomics">
        <title>De novo assembly and annotation of Popillia japonica's genome with initial clues to its potential as an invasive pest.</title>
        <authorList>
            <person name="Cucini C."/>
            <person name="Boschi S."/>
            <person name="Funari R."/>
            <person name="Cardaioli E."/>
            <person name="Iannotti N."/>
            <person name="Marturano G."/>
            <person name="Paoli F."/>
            <person name="Bruttini M."/>
            <person name="Carapelli A."/>
            <person name="Frati F."/>
            <person name="Nardi F."/>
        </authorList>
    </citation>
    <scope>NUCLEOTIDE SEQUENCE [LARGE SCALE GENOMIC DNA]</scope>
    <source>
        <strain evidence="2">DMR45628</strain>
    </source>
</reference>
<comment type="caution">
    <text evidence="2">The sequence shown here is derived from an EMBL/GenBank/DDBJ whole genome shotgun (WGS) entry which is preliminary data.</text>
</comment>
<evidence type="ECO:0000313" key="2">
    <source>
        <dbReference type="EMBL" id="KAK9744470.1"/>
    </source>
</evidence>
<protein>
    <submittedName>
        <fullName evidence="2">Uncharacterized protein</fullName>
    </submittedName>
</protein>
<organism evidence="2 3">
    <name type="scientific">Popillia japonica</name>
    <name type="common">Japanese beetle</name>
    <dbReference type="NCBI Taxonomy" id="7064"/>
    <lineage>
        <taxon>Eukaryota</taxon>
        <taxon>Metazoa</taxon>
        <taxon>Ecdysozoa</taxon>
        <taxon>Arthropoda</taxon>
        <taxon>Hexapoda</taxon>
        <taxon>Insecta</taxon>
        <taxon>Pterygota</taxon>
        <taxon>Neoptera</taxon>
        <taxon>Endopterygota</taxon>
        <taxon>Coleoptera</taxon>
        <taxon>Polyphaga</taxon>
        <taxon>Scarabaeiformia</taxon>
        <taxon>Scarabaeidae</taxon>
        <taxon>Rutelinae</taxon>
        <taxon>Popillia</taxon>
    </lineage>
</organism>
<proteinExistence type="predicted"/>
<evidence type="ECO:0000256" key="1">
    <source>
        <dbReference type="SAM" id="MobiDB-lite"/>
    </source>
</evidence>
<name>A0AAW1M8W5_POPJA</name>
<dbReference type="Proteomes" id="UP001458880">
    <property type="component" value="Unassembled WGS sequence"/>
</dbReference>
<dbReference type="AlphaFoldDB" id="A0AAW1M8W5"/>